<comment type="caution">
    <text evidence="1">The sequence shown here is derived from an EMBL/GenBank/DDBJ whole genome shotgun (WGS) entry which is preliminary data.</text>
</comment>
<name>A0ABQ9XTS7_9EUKA</name>
<accession>A0ABQ9XTS7</accession>
<evidence type="ECO:0000313" key="2">
    <source>
        <dbReference type="Proteomes" id="UP001281761"/>
    </source>
</evidence>
<dbReference type="EMBL" id="JARBJD010000073">
    <property type="protein sequence ID" value="KAK2954877.1"/>
    <property type="molecule type" value="Genomic_DNA"/>
</dbReference>
<keyword evidence="2" id="KW-1185">Reference proteome</keyword>
<reference evidence="1 2" key="1">
    <citation type="journal article" date="2022" name="bioRxiv">
        <title>Genomics of Preaxostyla Flagellates Illuminates Evolutionary Transitions and the Path Towards Mitochondrial Loss.</title>
        <authorList>
            <person name="Novak L.V.F."/>
            <person name="Treitli S.C."/>
            <person name="Pyrih J."/>
            <person name="Halakuc P."/>
            <person name="Pipaliya S.V."/>
            <person name="Vacek V."/>
            <person name="Brzon O."/>
            <person name="Soukal P."/>
            <person name="Eme L."/>
            <person name="Dacks J.B."/>
            <person name="Karnkowska A."/>
            <person name="Elias M."/>
            <person name="Hampl V."/>
        </authorList>
    </citation>
    <scope>NUCLEOTIDE SEQUENCE [LARGE SCALE GENOMIC DNA]</scope>
    <source>
        <strain evidence="1">NAU3</strain>
        <tissue evidence="1">Gut</tissue>
    </source>
</reference>
<protein>
    <submittedName>
        <fullName evidence="1">Uncharacterized protein</fullName>
    </submittedName>
</protein>
<organism evidence="1 2">
    <name type="scientific">Blattamonas nauphoetae</name>
    <dbReference type="NCBI Taxonomy" id="2049346"/>
    <lineage>
        <taxon>Eukaryota</taxon>
        <taxon>Metamonada</taxon>
        <taxon>Preaxostyla</taxon>
        <taxon>Oxymonadida</taxon>
        <taxon>Blattamonas</taxon>
    </lineage>
</organism>
<sequence>MFVSPSARATIEDRISDHWFTRNIHPHFFKPAFSVVQNTIPRPRGHSVTLDGSGRSVSIDGDDPIARSPIALPQLAAAPPPAIHVRSDTKFISLPPLPPRARLCVTTLQDPFLSFSRFLNHRSVLLNRWNIEERLEIEKWKQRRQQARPKGEWIGTSLHQPTNQSAPRLFRI</sequence>
<proteinExistence type="predicted"/>
<gene>
    <name evidence="1" type="ORF">BLNAU_10207</name>
</gene>
<dbReference type="Proteomes" id="UP001281761">
    <property type="component" value="Unassembled WGS sequence"/>
</dbReference>
<evidence type="ECO:0000313" key="1">
    <source>
        <dbReference type="EMBL" id="KAK2954877.1"/>
    </source>
</evidence>